<evidence type="ECO:0000313" key="6">
    <source>
        <dbReference type="EMBL" id="KAB0792974.1"/>
    </source>
</evidence>
<dbReference type="EC" id="3.1.3.5" evidence="3"/>
<dbReference type="GO" id="GO:0008253">
    <property type="term" value="F:5'-nucleotidase activity"/>
    <property type="evidence" value="ECO:0007669"/>
    <property type="project" value="UniProtKB-EC"/>
</dbReference>
<dbReference type="GO" id="GO:0006196">
    <property type="term" value="P:AMP catabolic process"/>
    <property type="evidence" value="ECO:0007669"/>
    <property type="project" value="TreeGrafter"/>
</dbReference>
<dbReference type="Gene3D" id="3.60.21.10">
    <property type="match status" value="1"/>
</dbReference>
<feature type="domain" description="5'-Nucleotidase C-terminal" evidence="5">
    <location>
        <begin position="202"/>
        <end position="360"/>
    </location>
</feature>
<dbReference type="GO" id="GO:0005886">
    <property type="term" value="C:plasma membrane"/>
    <property type="evidence" value="ECO:0007669"/>
    <property type="project" value="TreeGrafter"/>
</dbReference>
<dbReference type="InParanoid" id="A0A5N4A6L4"/>
<dbReference type="Proteomes" id="UP000327044">
    <property type="component" value="Unassembled WGS sequence"/>
</dbReference>
<dbReference type="InterPro" id="IPR036907">
    <property type="entry name" value="5'-Nucleotdase_C_sf"/>
</dbReference>
<keyword evidence="4" id="KW-0547">Nucleotide-binding</keyword>
<dbReference type="AlphaFoldDB" id="A0A5N4A6L4"/>
<comment type="caution">
    <text evidence="6">The sequence shown here is derived from an EMBL/GenBank/DDBJ whole genome shotgun (WGS) entry which is preliminary data.</text>
</comment>
<proteinExistence type="inferred from homology"/>
<evidence type="ECO:0000259" key="5">
    <source>
        <dbReference type="Pfam" id="PF02872"/>
    </source>
</evidence>
<reference evidence="6 7" key="1">
    <citation type="journal article" date="2018" name="Elife">
        <title>Firefly genomes illuminate parallel origins of bioluminescence in beetles.</title>
        <authorList>
            <person name="Fallon T.R."/>
            <person name="Lower S.E."/>
            <person name="Chang C.H."/>
            <person name="Bessho-Uehara M."/>
            <person name="Martin G.J."/>
            <person name="Bewick A.J."/>
            <person name="Behringer M."/>
            <person name="Debat H.J."/>
            <person name="Wong I."/>
            <person name="Day J.C."/>
            <person name="Suvorov A."/>
            <person name="Silva C.J."/>
            <person name="Stanger-Hall K.F."/>
            <person name="Hall D.W."/>
            <person name="Schmitz R.J."/>
            <person name="Nelson D.R."/>
            <person name="Lewis S.M."/>
            <person name="Shigenobu S."/>
            <person name="Bybee S.M."/>
            <person name="Larracuente A.M."/>
            <person name="Oba Y."/>
            <person name="Weng J.K."/>
        </authorList>
    </citation>
    <scope>NUCLEOTIDE SEQUENCE [LARGE SCALE GENOMIC DNA]</scope>
    <source>
        <strain evidence="6">1611_PpyrPB1</strain>
        <tissue evidence="6">Whole body</tissue>
    </source>
</reference>
<organism evidence="6 7">
    <name type="scientific">Photinus pyralis</name>
    <name type="common">Common eastern firefly</name>
    <name type="synonym">Lampyris pyralis</name>
    <dbReference type="NCBI Taxonomy" id="7054"/>
    <lineage>
        <taxon>Eukaryota</taxon>
        <taxon>Metazoa</taxon>
        <taxon>Ecdysozoa</taxon>
        <taxon>Arthropoda</taxon>
        <taxon>Hexapoda</taxon>
        <taxon>Insecta</taxon>
        <taxon>Pterygota</taxon>
        <taxon>Neoptera</taxon>
        <taxon>Endopterygota</taxon>
        <taxon>Coleoptera</taxon>
        <taxon>Polyphaga</taxon>
        <taxon>Elateriformia</taxon>
        <taxon>Elateroidea</taxon>
        <taxon>Lampyridae</taxon>
        <taxon>Lampyrinae</taxon>
        <taxon>Photinus</taxon>
    </lineage>
</organism>
<evidence type="ECO:0000256" key="3">
    <source>
        <dbReference type="ARBA" id="ARBA00012643"/>
    </source>
</evidence>
<evidence type="ECO:0000256" key="2">
    <source>
        <dbReference type="ARBA" id="ARBA00006654"/>
    </source>
</evidence>
<comment type="similarity">
    <text evidence="2 4">Belongs to the 5'-nucleotidase family.</text>
</comment>
<evidence type="ECO:0000256" key="4">
    <source>
        <dbReference type="RuleBase" id="RU362119"/>
    </source>
</evidence>
<keyword evidence="4" id="KW-0378">Hydrolase</keyword>
<dbReference type="InterPro" id="IPR006179">
    <property type="entry name" value="5_nucleotidase/apyrase"/>
</dbReference>
<dbReference type="SUPFAM" id="SSF55816">
    <property type="entry name" value="5'-nucleotidase (syn. UDP-sugar hydrolase), C-terminal domain"/>
    <property type="match status" value="1"/>
</dbReference>
<dbReference type="PANTHER" id="PTHR11575">
    <property type="entry name" value="5'-NUCLEOTIDASE-RELATED"/>
    <property type="match status" value="1"/>
</dbReference>
<dbReference type="Gene3D" id="3.90.780.10">
    <property type="entry name" value="5'-Nucleotidase, C-terminal domain"/>
    <property type="match status" value="1"/>
</dbReference>
<gene>
    <name evidence="6" type="ORF">PPYR_12594</name>
</gene>
<evidence type="ECO:0000313" key="7">
    <source>
        <dbReference type="Proteomes" id="UP000327044"/>
    </source>
</evidence>
<dbReference type="GO" id="GO:0000166">
    <property type="term" value="F:nucleotide binding"/>
    <property type="evidence" value="ECO:0007669"/>
    <property type="project" value="UniProtKB-KW"/>
</dbReference>
<dbReference type="Pfam" id="PF02872">
    <property type="entry name" value="5_nucleotid_C"/>
    <property type="match status" value="1"/>
</dbReference>
<dbReference type="SUPFAM" id="SSF56300">
    <property type="entry name" value="Metallo-dependent phosphatases"/>
    <property type="match status" value="1"/>
</dbReference>
<dbReference type="InterPro" id="IPR029052">
    <property type="entry name" value="Metallo-depent_PP-like"/>
</dbReference>
<evidence type="ECO:0000256" key="1">
    <source>
        <dbReference type="ARBA" id="ARBA00000815"/>
    </source>
</evidence>
<dbReference type="PANTHER" id="PTHR11575:SF24">
    <property type="entry name" value="5'-NUCLEOTIDASE"/>
    <property type="match status" value="1"/>
</dbReference>
<dbReference type="PRINTS" id="PR01607">
    <property type="entry name" value="APYRASEFAMLY"/>
</dbReference>
<comment type="catalytic activity">
    <reaction evidence="1">
        <text>a ribonucleoside 5'-phosphate + H2O = a ribonucleoside + phosphate</text>
        <dbReference type="Rhea" id="RHEA:12484"/>
        <dbReference type="ChEBI" id="CHEBI:15377"/>
        <dbReference type="ChEBI" id="CHEBI:18254"/>
        <dbReference type="ChEBI" id="CHEBI:43474"/>
        <dbReference type="ChEBI" id="CHEBI:58043"/>
        <dbReference type="EC" id="3.1.3.5"/>
    </reaction>
</comment>
<dbReference type="InterPro" id="IPR008334">
    <property type="entry name" value="5'-Nucleotdase_C"/>
</dbReference>
<sequence>MLACNVDFSEEPELQYFDLQKSWIFNVDGRSIGVIGYVTTTSADMGFVGKIKFLDEIPAVTAESRRLAEGGIKTIIALGHSGFEMDKRIAREVPLVDLVIGGHTNTLLCNGIRPDIEQCAGSYPTIVTQPGGKKVPVVQAYAYTKYLGRLNVTIDDDGRIVEYSGYPQLLDAHIPQDPAAIALLDRFRKEIDAAASKIVGYSTSVLGGEIKKCRYEECTLANLVTDAFDSSYGSNAYAMIGAKSLYHDIIPKKNGSITLLDLLNAFPFAGNVYSVQLTGLHIWKTLEIGVRSNGETTGSEFVHTSGIRYKFNMTKPTGQRVVELKVLVDGQTWQNIDYSAIYQIVTTQLMIDGADRHKVFAVKGRNITQLPFNDTEILLRYFKKHSPVTVNLDGRVERVG</sequence>
<accession>A0A5N4A6L4</accession>
<name>A0A5N4A6L4_PHOPY</name>
<protein>
    <recommendedName>
        <fullName evidence="3">5'-nucleotidase</fullName>
        <ecNumber evidence="3">3.1.3.5</ecNumber>
    </recommendedName>
</protein>
<keyword evidence="7" id="KW-1185">Reference proteome</keyword>
<dbReference type="EMBL" id="VVIM01000009">
    <property type="protein sequence ID" value="KAB0792974.1"/>
    <property type="molecule type" value="Genomic_DNA"/>
</dbReference>